<feature type="compositionally biased region" description="Basic and acidic residues" evidence="1">
    <location>
        <begin position="84"/>
        <end position="100"/>
    </location>
</feature>
<gene>
    <name evidence="2" type="ORF">CALVIDRAFT_562089</name>
</gene>
<reference evidence="2 3" key="1">
    <citation type="journal article" date="2016" name="Mol. Biol. Evol.">
        <title>Comparative Genomics of Early-Diverging Mushroom-Forming Fungi Provides Insights into the Origins of Lignocellulose Decay Capabilities.</title>
        <authorList>
            <person name="Nagy L.G."/>
            <person name="Riley R."/>
            <person name="Tritt A."/>
            <person name="Adam C."/>
            <person name="Daum C."/>
            <person name="Floudas D."/>
            <person name="Sun H."/>
            <person name="Yadav J.S."/>
            <person name="Pangilinan J."/>
            <person name="Larsson K.H."/>
            <person name="Matsuura K."/>
            <person name="Barry K."/>
            <person name="Labutti K."/>
            <person name="Kuo R."/>
            <person name="Ohm R.A."/>
            <person name="Bhattacharya S.S."/>
            <person name="Shirouzu T."/>
            <person name="Yoshinaga Y."/>
            <person name="Martin F.M."/>
            <person name="Grigoriev I.V."/>
            <person name="Hibbett D.S."/>
        </authorList>
    </citation>
    <scope>NUCLEOTIDE SEQUENCE [LARGE SCALE GENOMIC DNA]</scope>
    <source>
        <strain evidence="2 3">TUFC12733</strain>
    </source>
</reference>
<protein>
    <submittedName>
        <fullName evidence="2">Uncharacterized protein</fullName>
    </submittedName>
</protein>
<proteinExistence type="predicted"/>
<evidence type="ECO:0000313" key="2">
    <source>
        <dbReference type="EMBL" id="KZO98647.1"/>
    </source>
</evidence>
<feature type="region of interest" description="Disordered" evidence="1">
    <location>
        <begin position="1"/>
        <end position="39"/>
    </location>
</feature>
<evidence type="ECO:0000256" key="1">
    <source>
        <dbReference type="SAM" id="MobiDB-lite"/>
    </source>
</evidence>
<name>A0A167PCH0_CALVF</name>
<dbReference type="Pfam" id="PF11022">
    <property type="entry name" value="ATP19"/>
    <property type="match status" value="1"/>
</dbReference>
<dbReference type="EMBL" id="KV417275">
    <property type="protein sequence ID" value="KZO98647.1"/>
    <property type="molecule type" value="Genomic_DNA"/>
</dbReference>
<dbReference type="AlphaFoldDB" id="A0A167PCH0"/>
<dbReference type="InterPro" id="IPR021278">
    <property type="entry name" value="ATP19"/>
</dbReference>
<organism evidence="2 3">
    <name type="scientific">Calocera viscosa (strain TUFC12733)</name>
    <dbReference type="NCBI Taxonomy" id="1330018"/>
    <lineage>
        <taxon>Eukaryota</taxon>
        <taxon>Fungi</taxon>
        <taxon>Dikarya</taxon>
        <taxon>Basidiomycota</taxon>
        <taxon>Agaricomycotina</taxon>
        <taxon>Dacrymycetes</taxon>
        <taxon>Dacrymycetales</taxon>
        <taxon>Dacrymycetaceae</taxon>
        <taxon>Calocera</taxon>
    </lineage>
</organism>
<dbReference type="OrthoDB" id="2094445at2759"/>
<dbReference type="Proteomes" id="UP000076738">
    <property type="component" value="Unassembled WGS sequence"/>
</dbReference>
<sequence length="100" mass="10593">MAVDRASNADGFQMLPLPRHIPPVPSLPHHHPPASPNPTMSYTILGRKVLNEYLAIGTFTAVGLGTWAALRKPAAPAGPGGKPVKPEPKIEAGSKEEEEL</sequence>
<accession>A0A167PCH0</accession>
<evidence type="ECO:0000313" key="3">
    <source>
        <dbReference type="Proteomes" id="UP000076738"/>
    </source>
</evidence>
<dbReference type="STRING" id="1330018.A0A167PCH0"/>
<keyword evidence="3" id="KW-1185">Reference proteome</keyword>
<feature type="region of interest" description="Disordered" evidence="1">
    <location>
        <begin position="72"/>
        <end position="100"/>
    </location>
</feature>